<dbReference type="AlphaFoldDB" id="A0A2M8WM24"/>
<evidence type="ECO:0000256" key="6">
    <source>
        <dbReference type="ARBA" id="ARBA00023315"/>
    </source>
</evidence>
<dbReference type="RefSeq" id="WP_100366849.1">
    <property type="nucleotide sequence ID" value="NZ_PGTY01000001.1"/>
</dbReference>
<dbReference type="NCBIfam" id="NF002060">
    <property type="entry name" value="PRK00892.1"/>
    <property type="match status" value="1"/>
</dbReference>
<evidence type="ECO:0000256" key="5">
    <source>
        <dbReference type="ARBA" id="ARBA00023098"/>
    </source>
</evidence>
<evidence type="ECO:0000313" key="7">
    <source>
        <dbReference type="EMBL" id="PJI91978.1"/>
    </source>
</evidence>
<gene>
    <name evidence="7" type="ORF">BC777_0819</name>
</gene>
<dbReference type="GO" id="GO:0016410">
    <property type="term" value="F:N-acyltransferase activity"/>
    <property type="evidence" value="ECO:0007669"/>
    <property type="project" value="InterPro"/>
</dbReference>
<dbReference type="InterPro" id="IPR007691">
    <property type="entry name" value="LpxD"/>
</dbReference>
<dbReference type="Gene3D" id="2.160.10.10">
    <property type="entry name" value="Hexapeptide repeat proteins"/>
    <property type="match status" value="1"/>
</dbReference>
<keyword evidence="4" id="KW-0677">Repeat</keyword>
<dbReference type="GO" id="GO:0016020">
    <property type="term" value="C:membrane"/>
    <property type="evidence" value="ECO:0007669"/>
    <property type="project" value="GOC"/>
</dbReference>
<dbReference type="InterPro" id="IPR018357">
    <property type="entry name" value="Hexapep_transf_CS"/>
</dbReference>
<dbReference type="SUPFAM" id="SSF51161">
    <property type="entry name" value="Trimeric LpxA-like enzymes"/>
    <property type="match status" value="1"/>
</dbReference>
<dbReference type="Pfam" id="PF14602">
    <property type="entry name" value="Hexapep_2"/>
    <property type="match status" value="2"/>
</dbReference>
<evidence type="ECO:0000256" key="3">
    <source>
        <dbReference type="ARBA" id="ARBA00022679"/>
    </source>
</evidence>
<dbReference type="Gene3D" id="3.40.1390.10">
    <property type="entry name" value="MurE/MurF, N-terminal domain"/>
    <property type="match status" value="1"/>
</dbReference>
<evidence type="ECO:0000256" key="1">
    <source>
        <dbReference type="ARBA" id="ARBA00022516"/>
    </source>
</evidence>
<dbReference type="EMBL" id="PGTY01000001">
    <property type="protein sequence ID" value="PJI91978.1"/>
    <property type="molecule type" value="Genomic_DNA"/>
</dbReference>
<dbReference type="NCBIfam" id="TIGR01853">
    <property type="entry name" value="lipid_A_lpxD"/>
    <property type="match status" value="1"/>
</dbReference>
<keyword evidence="3 7" id="KW-0808">Transferase</keyword>
<keyword evidence="5" id="KW-0443">Lipid metabolism</keyword>
<dbReference type="Proteomes" id="UP000228531">
    <property type="component" value="Unassembled WGS sequence"/>
</dbReference>
<protein>
    <submittedName>
        <fullName evidence="7">UDP-3-O-[3-hydroxymyristoyl] glucosamine N-acyltransferase</fullName>
    </submittedName>
</protein>
<dbReference type="OrthoDB" id="9784739at2"/>
<dbReference type="PANTHER" id="PTHR43378">
    <property type="entry name" value="UDP-3-O-ACYLGLUCOSAMINE N-ACYLTRANSFERASE"/>
    <property type="match status" value="1"/>
</dbReference>
<keyword evidence="1" id="KW-0444">Lipid biosynthesis</keyword>
<name>A0A2M8WM24_9RHOB</name>
<dbReference type="Pfam" id="PF00132">
    <property type="entry name" value="Hexapep"/>
    <property type="match status" value="2"/>
</dbReference>
<evidence type="ECO:0000256" key="2">
    <source>
        <dbReference type="ARBA" id="ARBA00022556"/>
    </source>
</evidence>
<dbReference type="PROSITE" id="PS00101">
    <property type="entry name" value="HEXAPEP_TRANSFERASES"/>
    <property type="match status" value="2"/>
</dbReference>
<keyword evidence="2" id="KW-0441">Lipid A biosynthesis</keyword>
<accession>A0A2M8WM24</accession>
<dbReference type="CDD" id="cd03352">
    <property type="entry name" value="LbH_LpxD"/>
    <property type="match status" value="1"/>
</dbReference>
<evidence type="ECO:0000313" key="8">
    <source>
        <dbReference type="Proteomes" id="UP000228531"/>
    </source>
</evidence>
<dbReference type="InterPro" id="IPR001451">
    <property type="entry name" value="Hexapep"/>
</dbReference>
<dbReference type="InterPro" id="IPR011004">
    <property type="entry name" value="Trimer_LpxA-like_sf"/>
</dbReference>
<dbReference type="GO" id="GO:0009245">
    <property type="term" value="P:lipid A biosynthetic process"/>
    <property type="evidence" value="ECO:0007669"/>
    <property type="project" value="UniProtKB-KW"/>
</dbReference>
<keyword evidence="6 7" id="KW-0012">Acyltransferase</keyword>
<sequence>MAHSIKDIAAALGAEAFGAVDIFVNGAAEPAAAGPDDLALAMTPAYGDALAQGKACAAVVWPGADWRALGLKAAIVAPRARLAMAGLTQMLDQPLPGSGISPQAFVDPTVQIGRNVTIGAFTVVGPDAAIGDNTWIADQVSIAEGVEIGPNCQIHSGARLRRGVQLAARVILQPNVAIGGDGFSFVTAEPSNVEKARETLGEGDMEIPDDPTWHRIHSLGGVTIGDDVEVGANSCIDAGTIRATRIGAGTKIDSLVQVGHNVIVGDHCLLCAQAGVAGSTVIGDRVVVGGKAGVADNLIVGDDVVLGGGSVVLSNVPKGRVMMGYPATKMQTHIESYKALRRLPRLMRDLAKR</sequence>
<comment type="caution">
    <text evidence="7">The sequence shown here is derived from an EMBL/GenBank/DDBJ whole genome shotgun (WGS) entry which is preliminary data.</text>
</comment>
<reference evidence="7 8" key="1">
    <citation type="submission" date="2017-11" db="EMBL/GenBank/DDBJ databases">
        <title>Genomic Encyclopedia of Archaeal and Bacterial Type Strains, Phase II (KMG-II): From Individual Species to Whole Genera.</title>
        <authorList>
            <person name="Goeker M."/>
        </authorList>
    </citation>
    <scope>NUCLEOTIDE SEQUENCE [LARGE SCALE GENOMIC DNA]</scope>
    <source>
        <strain evidence="7 8">DSM 29128</strain>
    </source>
</reference>
<evidence type="ECO:0000256" key="4">
    <source>
        <dbReference type="ARBA" id="ARBA00022737"/>
    </source>
</evidence>
<organism evidence="7 8">
    <name type="scientific">Yoonia maricola</name>
    <dbReference type="NCBI Taxonomy" id="420999"/>
    <lineage>
        <taxon>Bacteria</taxon>
        <taxon>Pseudomonadati</taxon>
        <taxon>Pseudomonadota</taxon>
        <taxon>Alphaproteobacteria</taxon>
        <taxon>Rhodobacterales</taxon>
        <taxon>Paracoccaceae</taxon>
        <taxon>Yoonia</taxon>
    </lineage>
</organism>
<keyword evidence="8" id="KW-1185">Reference proteome</keyword>
<dbReference type="PANTHER" id="PTHR43378:SF2">
    <property type="entry name" value="UDP-3-O-ACYLGLUCOSAMINE N-ACYLTRANSFERASE 1, MITOCHONDRIAL-RELATED"/>
    <property type="match status" value="1"/>
</dbReference>
<proteinExistence type="predicted"/>